<dbReference type="EMBL" id="JARGDH010000002">
    <property type="protein sequence ID" value="KAL0276010.1"/>
    <property type="molecule type" value="Genomic_DNA"/>
</dbReference>
<organism evidence="1">
    <name type="scientific">Menopon gallinae</name>
    <name type="common">poultry shaft louse</name>
    <dbReference type="NCBI Taxonomy" id="328185"/>
    <lineage>
        <taxon>Eukaryota</taxon>
        <taxon>Metazoa</taxon>
        <taxon>Ecdysozoa</taxon>
        <taxon>Arthropoda</taxon>
        <taxon>Hexapoda</taxon>
        <taxon>Insecta</taxon>
        <taxon>Pterygota</taxon>
        <taxon>Neoptera</taxon>
        <taxon>Paraneoptera</taxon>
        <taxon>Psocodea</taxon>
        <taxon>Troctomorpha</taxon>
        <taxon>Phthiraptera</taxon>
        <taxon>Amblycera</taxon>
        <taxon>Menoponidae</taxon>
        <taxon>Menopon</taxon>
    </lineage>
</organism>
<dbReference type="AlphaFoldDB" id="A0AAW2I3I3"/>
<protein>
    <submittedName>
        <fullName evidence="1">Uncharacterized protein</fullName>
    </submittedName>
</protein>
<reference evidence="1" key="1">
    <citation type="journal article" date="2024" name="Gigascience">
        <title>Chromosome-level genome of the poultry shaft louse Menopon gallinae provides insight into the host-switching and adaptive evolution of parasitic lice.</title>
        <authorList>
            <person name="Xu Y."/>
            <person name="Ma L."/>
            <person name="Liu S."/>
            <person name="Liang Y."/>
            <person name="Liu Q."/>
            <person name="He Z."/>
            <person name="Tian L."/>
            <person name="Duan Y."/>
            <person name="Cai W."/>
            <person name="Li H."/>
            <person name="Song F."/>
        </authorList>
    </citation>
    <scope>NUCLEOTIDE SEQUENCE</scope>
    <source>
        <strain evidence="1">Cailab_2023a</strain>
    </source>
</reference>
<comment type="caution">
    <text evidence="1">The sequence shown here is derived from an EMBL/GenBank/DDBJ whole genome shotgun (WGS) entry which is preliminary data.</text>
</comment>
<sequence>MSFWTWKLPESSAIALQCSEEALARGREGGRRHRPPFIKGNWITLSGKFGPLATDTFPQISSPNKE</sequence>
<gene>
    <name evidence="1" type="ORF">PYX00_003697</name>
</gene>
<proteinExistence type="predicted"/>
<accession>A0AAW2I3I3</accession>
<evidence type="ECO:0000313" key="1">
    <source>
        <dbReference type="EMBL" id="KAL0276010.1"/>
    </source>
</evidence>
<name>A0AAW2I3I3_9NEOP</name>